<reference evidence="2" key="1">
    <citation type="journal article" date="2014" name="Proc. Natl. Acad. Sci. U.S.A.">
        <title>Extensive sampling of basidiomycete genomes demonstrates inadequacy of the white-rot/brown-rot paradigm for wood decay fungi.</title>
        <authorList>
            <person name="Riley R."/>
            <person name="Salamov A.A."/>
            <person name="Brown D.W."/>
            <person name="Nagy L.G."/>
            <person name="Floudas D."/>
            <person name="Held B.W."/>
            <person name="Levasseur A."/>
            <person name="Lombard V."/>
            <person name="Morin E."/>
            <person name="Otillar R."/>
            <person name="Lindquist E.A."/>
            <person name="Sun H."/>
            <person name="LaButti K.M."/>
            <person name="Schmutz J."/>
            <person name="Jabbour D."/>
            <person name="Luo H."/>
            <person name="Baker S.E."/>
            <person name="Pisabarro A.G."/>
            <person name="Walton J.D."/>
            <person name="Blanchette R.A."/>
            <person name="Henrissat B."/>
            <person name="Martin F."/>
            <person name="Cullen D."/>
            <person name="Hibbett D.S."/>
            <person name="Grigoriev I.V."/>
        </authorList>
    </citation>
    <scope>NUCLEOTIDE SEQUENCE [LARGE SCALE GENOMIC DNA]</scope>
    <source>
        <strain evidence="2">MUCL 33604</strain>
    </source>
</reference>
<dbReference type="HOGENOM" id="CLU_1049949_0_0_1"/>
<dbReference type="InParanoid" id="A0A067PG61"/>
<sequence length="265" mass="29359">MSLLSILTDASDWWDPATKITPLVDEICGAFEESTSDIDTISFLPNTYDEEICNLKMDLIFPCNARINLQAGNISPTLFFTTFTLLWGVGWPLPQRLFVRMLGNGTLSVSDWKTALSGWTGLKYLMLKDGDEGALVSALTARNRFSPYSPYEDYENSVVCPSLELLALVRGTTPGDNAVVLSLELIFNLVSLRCLKGREAKGFRLKKLSLLGFTIAEADQKILEGLVDELILLLPAGDHPPTGNTSRFRRYPAVVRDALRSFDSI</sequence>
<dbReference type="EMBL" id="KL197769">
    <property type="protein sequence ID" value="KDQ49982.1"/>
    <property type="molecule type" value="Genomic_DNA"/>
</dbReference>
<protein>
    <submittedName>
        <fullName evidence="1">Uncharacterized protein</fullName>
    </submittedName>
</protein>
<dbReference type="AlphaFoldDB" id="A0A067PG61"/>
<evidence type="ECO:0000313" key="2">
    <source>
        <dbReference type="Proteomes" id="UP000027265"/>
    </source>
</evidence>
<name>A0A067PG61_9AGAM</name>
<organism evidence="1 2">
    <name type="scientific">Jaapia argillacea MUCL 33604</name>
    <dbReference type="NCBI Taxonomy" id="933084"/>
    <lineage>
        <taxon>Eukaryota</taxon>
        <taxon>Fungi</taxon>
        <taxon>Dikarya</taxon>
        <taxon>Basidiomycota</taxon>
        <taxon>Agaricomycotina</taxon>
        <taxon>Agaricomycetes</taxon>
        <taxon>Agaricomycetidae</taxon>
        <taxon>Jaapiales</taxon>
        <taxon>Jaapiaceae</taxon>
        <taxon>Jaapia</taxon>
    </lineage>
</organism>
<keyword evidence="2" id="KW-1185">Reference proteome</keyword>
<accession>A0A067PG61</accession>
<proteinExistence type="predicted"/>
<dbReference type="Proteomes" id="UP000027265">
    <property type="component" value="Unassembled WGS sequence"/>
</dbReference>
<evidence type="ECO:0000313" key="1">
    <source>
        <dbReference type="EMBL" id="KDQ49982.1"/>
    </source>
</evidence>
<gene>
    <name evidence="1" type="ORF">JAAARDRAFT_200407</name>
</gene>